<gene>
    <name evidence="4" type="ORF">ABIF63_009231</name>
    <name evidence="5" type="ORF">ABIF63_009893</name>
    <name evidence="1" type="ORF">BKD09_44100</name>
    <name evidence="2" type="ORF">BKD09_47430</name>
    <name evidence="3" type="ORF">MA20_47285</name>
</gene>
<evidence type="ECO:0000313" key="4">
    <source>
        <dbReference type="EMBL" id="MET4725125.1"/>
    </source>
</evidence>
<dbReference type="EMBL" id="JBEPTQ010000002">
    <property type="protein sequence ID" value="MET4725125.1"/>
    <property type="molecule type" value="Genomic_DNA"/>
</dbReference>
<keyword evidence="8" id="KW-1185">Reference proteome</keyword>
<reference evidence="1 7" key="2">
    <citation type="submission" date="2016-11" db="EMBL/GenBank/DDBJ databases">
        <title>Complete Genome Sequence of Bradyrhizobium sp. strain J5, an isolated from soybean nodule in Hokkaido.</title>
        <authorList>
            <person name="Kanehara K."/>
        </authorList>
    </citation>
    <scope>NUCLEOTIDE SEQUENCE [LARGE SCALE GENOMIC DNA]</scope>
    <source>
        <strain evidence="1 7">J5</strain>
    </source>
</reference>
<dbReference type="EMBL" id="CP017637">
    <property type="protein sequence ID" value="APG15301.1"/>
    <property type="molecule type" value="Genomic_DNA"/>
</dbReference>
<reference evidence="4 8" key="3">
    <citation type="submission" date="2024-06" db="EMBL/GenBank/DDBJ databases">
        <title>Genomic Encyclopedia of Type Strains, Phase V (KMG-V): Genome sequencing to study the core and pangenomes of soil and plant-associated prokaryotes.</title>
        <authorList>
            <person name="Whitman W."/>
        </authorList>
    </citation>
    <scope>NUCLEOTIDE SEQUENCE [LARGE SCALE GENOMIC DNA]</scope>
    <source>
        <strain evidence="4 8">USDA 160</strain>
    </source>
</reference>
<dbReference type="KEGG" id="bjp:RN69_39440"/>
<dbReference type="EMBL" id="CP017637">
    <property type="protein sequence ID" value="APG15940.1"/>
    <property type="molecule type" value="Genomic_DNA"/>
</dbReference>
<sequence length="114" mass="12564">MSDEPDLESRVVAAIRHYRAALDVAENLEREDACAHRALTSTLLDLERALRGEAAPHLNNNLFETGSTAVARSDKTWADLVEATARLDSARRTLAALERQLGYLPKVSRGADHK</sequence>
<dbReference type="RefSeq" id="WP_011084509.1">
    <property type="nucleotide sequence ID" value="NZ_CP010313.1"/>
</dbReference>
<dbReference type="EMBL" id="JRPN01000087">
    <property type="protein sequence ID" value="KGT72954.1"/>
    <property type="molecule type" value="Genomic_DNA"/>
</dbReference>
<dbReference type="GeneID" id="92970007"/>
<evidence type="ECO:0000313" key="8">
    <source>
        <dbReference type="Proteomes" id="UP001549291"/>
    </source>
</evidence>
<proteinExistence type="predicted"/>
<evidence type="ECO:0000313" key="2">
    <source>
        <dbReference type="EMBL" id="APG15940.1"/>
    </source>
</evidence>
<dbReference type="Proteomes" id="UP000030377">
    <property type="component" value="Unassembled WGS sequence"/>
</dbReference>
<dbReference type="AlphaFoldDB" id="A0A0A3XI68"/>
<organism evidence="3 6">
    <name type="scientific">Bradyrhizobium japonicum</name>
    <dbReference type="NCBI Taxonomy" id="375"/>
    <lineage>
        <taxon>Bacteria</taxon>
        <taxon>Pseudomonadati</taxon>
        <taxon>Pseudomonadota</taxon>
        <taxon>Alphaproteobacteria</taxon>
        <taxon>Hyphomicrobiales</taxon>
        <taxon>Nitrobacteraceae</taxon>
        <taxon>Bradyrhizobium</taxon>
    </lineage>
</organism>
<accession>A0A0A3XI68</accession>
<dbReference type="Proteomes" id="UP001549291">
    <property type="component" value="Unassembled WGS sequence"/>
</dbReference>
<evidence type="ECO:0000313" key="6">
    <source>
        <dbReference type="Proteomes" id="UP000030377"/>
    </source>
</evidence>
<evidence type="ECO:0000313" key="3">
    <source>
        <dbReference type="EMBL" id="KGT72954.1"/>
    </source>
</evidence>
<name>A0A0A3XI68_BRAJP</name>
<evidence type="ECO:0000313" key="5">
    <source>
        <dbReference type="EMBL" id="MET4725787.1"/>
    </source>
</evidence>
<dbReference type="Proteomes" id="UP000181962">
    <property type="component" value="Chromosome"/>
</dbReference>
<dbReference type="EMBL" id="JBEPTQ010000002">
    <property type="protein sequence ID" value="MET4725787.1"/>
    <property type="molecule type" value="Genomic_DNA"/>
</dbReference>
<dbReference type="OrthoDB" id="8239147at2"/>
<protein>
    <submittedName>
        <fullName evidence="3">Uncharacterized protein</fullName>
    </submittedName>
</protein>
<evidence type="ECO:0000313" key="1">
    <source>
        <dbReference type="EMBL" id="APG15301.1"/>
    </source>
</evidence>
<dbReference type="PATRIC" id="fig|375.37.peg.9076"/>
<dbReference type="STRING" id="375.BKD09_RS44100"/>
<reference evidence="3 6" key="1">
    <citation type="submission" date="2014-09" db="EMBL/GenBank/DDBJ databases">
        <title>Draft genome of Bradyrhizobium japonicum Is-34.</title>
        <authorList>
            <person name="Tsurumaru H."/>
            <person name="Yamakawa T."/>
            <person name="Hashimoto S."/>
            <person name="Okizaki K."/>
            <person name="Kanesaki Y."/>
            <person name="Yoshikawa H."/>
            <person name="Yajima S."/>
        </authorList>
    </citation>
    <scope>NUCLEOTIDE SEQUENCE [LARGE SCALE GENOMIC DNA]</scope>
    <source>
        <strain evidence="3 6">Is-34</strain>
    </source>
</reference>
<evidence type="ECO:0000313" key="7">
    <source>
        <dbReference type="Proteomes" id="UP000181962"/>
    </source>
</evidence>
<dbReference type="KEGG" id="bjp:RN69_42775"/>